<evidence type="ECO:0000313" key="3">
    <source>
        <dbReference type="EMBL" id="GLC27538.1"/>
    </source>
</evidence>
<dbReference type="PANTHER" id="PTHR36842:SF1">
    <property type="entry name" value="PROTEIN TOLB"/>
    <property type="match status" value="1"/>
</dbReference>
<name>A0AA37VCC4_9BACT</name>
<comment type="caution">
    <text evidence="3">The sequence shown here is derived from an EMBL/GenBank/DDBJ whole genome shotgun (WGS) entry which is preliminary data.</text>
</comment>
<feature type="signal peptide" evidence="2">
    <location>
        <begin position="1"/>
        <end position="27"/>
    </location>
</feature>
<keyword evidence="2" id="KW-0732">Signal</keyword>
<dbReference type="Proteomes" id="UP001161325">
    <property type="component" value="Unassembled WGS sequence"/>
</dbReference>
<organism evidence="3 4">
    <name type="scientific">Roseisolibacter agri</name>
    <dbReference type="NCBI Taxonomy" id="2014610"/>
    <lineage>
        <taxon>Bacteria</taxon>
        <taxon>Pseudomonadati</taxon>
        <taxon>Gemmatimonadota</taxon>
        <taxon>Gemmatimonadia</taxon>
        <taxon>Gemmatimonadales</taxon>
        <taxon>Gemmatimonadaceae</taxon>
        <taxon>Roseisolibacter</taxon>
    </lineage>
</organism>
<evidence type="ECO:0000313" key="4">
    <source>
        <dbReference type="Proteomes" id="UP001161325"/>
    </source>
</evidence>
<proteinExistence type="inferred from homology"/>
<dbReference type="EMBL" id="BRXS01000006">
    <property type="protein sequence ID" value="GLC27538.1"/>
    <property type="molecule type" value="Genomic_DNA"/>
</dbReference>
<dbReference type="InterPro" id="IPR011042">
    <property type="entry name" value="6-blade_b-propeller_TolB-like"/>
</dbReference>
<dbReference type="SUPFAM" id="SSF52964">
    <property type="entry name" value="TolB, N-terminal domain"/>
    <property type="match status" value="1"/>
</dbReference>
<dbReference type="SUPFAM" id="SSF69304">
    <property type="entry name" value="Tricorn protease N-terminal domain"/>
    <property type="match status" value="1"/>
</dbReference>
<comment type="similarity">
    <text evidence="1">Belongs to the TolB family.</text>
</comment>
<accession>A0AA37VCC4</accession>
<reference evidence="3" key="1">
    <citation type="submission" date="2022-08" db="EMBL/GenBank/DDBJ databases">
        <title>Draft genome sequencing of Roseisolibacter agri AW1220.</title>
        <authorList>
            <person name="Tobiishi Y."/>
            <person name="Tonouchi A."/>
        </authorList>
    </citation>
    <scope>NUCLEOTIDE SEQUENCE</scope>
    <source>
        <strain evidence="3">AW1220</strain>
    </source>
</reference>
<dbReference type="AlphaFoldDB" id="A0AA37VCC4"/>
<sequence>MTPSRIARPLGAPLALAAALLAAPTLAAPLRAQDSTAGVSVRLMYESGTRPGVVVLPVKGTAGDSIRAILERDWDFGDRVTVVTGSAGDALATGTSINWDLAKRLGAAAVVQPTVNAQGALHLAVHDVARRQLLAVRDFALAGQPLSGEWRQSVHLAADEVERWLTGVRGIASSRIAFIRDRRVWIVDSDGENARAISDRGALSPAWHPSGRSVVHSVLTDRGYQQIVVRDIGGGQRVVAQGGVTNITPTVSPDGETVVYANGQERGVDLFAVPFTGGSPRRITIGRGTDNMSPSFSPDGRRLVFTSGRSGHPEVYITDADGTNAELLTQFAYGEQSYRSDPDWSPDGRLVAFQSLIGGVFQVMTIGLRDKGVKQLTAEGRNEAPSWAPDSRHVVVTSTRTGQQQLFVLDVETRRARQLTRGGGGARMGAWSPWLASAASARP</sequence>
<evidence type="ECO:0000256" key="1">
    <source>
        <dbReference type="ARBA" id="ARBA00009820"/>
    </source>
</evidence>
<protein>
    <recommendedName>
        <fullName evidence="5">Tol-Pal system protein TolB</fullName>
    </recommendedName>
</protein>
<dbReference type="PANTHER" id="PTHR36842">
    <property type="entry name" value="PROTEIN TOLB HOMOLOG"/>
    <property type="match status" value="1"/>
</dbReference>
<keyword evidence="4" id="KW-1185">Reference proteome</keyword>
<dbReference type="InterPro" id="IPR011659">
    <property type="entry name" value="WD40"/>
</dbReference>
<dbReference type="Gene3D" id="2.120.10.30">
    <property type="entry name" value="TolB, C-terminal domain"/>
    <property type="match status" value="2"/>
</dbReference>
<dbReference type="Pfam" id="PF07676">
    <property type="entry name" value="PD40"/>
    <property type="match status" value="4"/>
</dbReference>
<dbReference type="Gene3D" id="3.40.50.10070">
    <property type="entry name" value="TolB, N-terminal domain"/>
    <property type="match status" value="1"/>
</dbReference>
<dbReference type="RefSeq" id="WP_284351975.1">
    <property type="nucleotide sequence ID" value="NZ_BRXS01000006.1"/>
</dbReference>
<feature type="chain" id="PRO_5041431423" description="Tol-Pal system protein TolB" evidence="2">
    <location>
        <begin position="28"/>
        <end position="443"/>
    </location>
</feature>
<evidence type="ECO:0008006" key="5">
    <source>
        <dbReference type="Google" id="ProtNLM"/>
    </source>
</evidence>
<gene>
    <name evidence="3" type="ORF">rosag_40510</name>
</gene>
<evidence type="ECO:0000256" key="2">
    <source>
        <dbReference type="SAM" id="SignalP"/>
    </source>
</evidence>